<dbReference type="GO" id="GO:0042973">
    <property type="term" value="F:glucan endo-1,3-beta-D-glucosidase activity"/>
    <property type="evidence" value="ECO:0007669"/>
    <property type="project" value="UniProtKB-EC"/>
</dbReference>
<keyword evidence="11" id="KW-0472">Membrane</keyword>
<comment type="similarity">
    <text evidence="2 9">Belongs to the glycosyl hydrolase 17 family.</text>
</comment>
<keyword evidence="8" id="KW-0326">Glycosidase</keyword>
<dbReference type="FunFam" id="2.60.40.420:FF:000003">
    <property type="entry name" value="Blue copper"/>
    <property type="match status" value="1"/>
</dbReference>
<reference evidence="14" key="1">
    <citation type="submission" date="2021-03" db="EMBL/GenBank/DDBJ databases">
        <authorList>
            <consortium name="Genoscope - CEA"/>
            <person name="William W."/>
        </authorList>
    </citation>
    <scope>NUCLEOTIDE SEQUENCE</scope>
    <source>
        <strain evidence="14">Doubled-haploid Pahang</strain>
    </source>
</reference>
<evidence type="ECO:0000256" key="9">
    <source>
        <dbReference type="RuleBase" id="RU004335"/>
    </source>
</evidence>
<evidence type="ECO:0000256" key="1">
    <source>
        <dbReference type="ARBA" id="ARBA00000382"/>
    </source>
</evidence>
<keyword evidence="5 12" id="KW-0732">Signal</keyword>
<evidence type="ECO:0000256" key="6">
    <source>
        <dbReference type="ARBA" id="ARBA00022801"/>
    </source>
</evidence>
<comment type="catalytic activity">
    <reaction evidence="1">
        <text>Hydrolysis of (1-&gt;3)-beta-D-glucosidic linkages in (1-&gt;3)-beta-D-glucans.</text>
        <dbReference type="EC" id="3.2.1.39"/>
    </reaction>
</comment>
<reference evidence="15" key="2">
    <citation type="submission" date="2021-05" db="UniProtKB">
        <authorList>
            <consortium name="EnsemblPlants"/>
        </authorList>
    </citation>
    <scope>IDENTIFICATION</scope>
    <source>
        <strain evidence="15">subsp. malaccensis</strain>
    </source>
</reference>
<feature type="chain" id="PRO_5033611892" description="glucan endo-1,3-beta-D-glucosidase" evidence="12">
    <location>
        <begin position="25"/>
        <end position="571"/>
    </location>
</feature>
<dbReference type="EnsemblPlants" id="Ma07_t12970.1">
    <property type="protein sequence ID" value="Ma07_p12970.1"/>
    <property type="gene ID" value="Ma07_g12970"/>
</dbReference>
<dbReference type="PROSITE" id="PS51485">
    <property type="entry name" value="PHYTOCYANIN"/>
    <property type="match status" value="1"/>
</dbReference>
<evidence type="ECO:0000313" key="14">
    <source>
        <dbReference type="EMBL" id="CAG1856447.1"/>
    </source>
</evidence>
<sequence>MSNSRLPLFFCCLFFFLLPRHGLLKKVDAFTGTYGINYGRIADNLPPPESVVTLLKAARIKNVRIFDSDQSVIKAFKGSGIELTVAIPNEYLRDISVYVDRAMSWVKEKVQPFLPGTRIRGIAVGNEVLGSDPELSQVLFGAIKNVYNALDRLQLSHEIEVSTPHSEAVFANSFPPSSCTFKEDVLGLMKPILDFFSQIGSPFYINAYPFLSYKNEPEHIDINYALFLSNAGIHDAKTDLHYDNMFDATIDAAYAALEAAGYGKMAVRVSETGWASAGDENEAGATLHNARTYNYNLRKRLFKKKGTPLRPKIMVQAYVFSLFNENLKPGPTSERHFGLFKADGSISYDIGLTGLKPSSASPSLLSLNAMVFWDVLLLFLFYIPYRNMAGAQAVSAVGLVLMATGLLQCLAVAAATSHTVGGSSGWTIPSSATFYPDWAASQEFAVGDSLVFDFTTGTHDVLEVAKSDYESCSTTNPIGSTIKTGPATVTITSAGEHYYICGFSGHCGAGQKLSITVSSSPSTTSPPPTSAGSNGPTASVTPGSDSAASLLPSGVKATVALLLLISLALLR</sequence>
<feature type="transmembrane region" description="Helical" evidence="11">
    <location>
        <begin position="395"/>
        <end position="416"/>
    </location>
</feature>
<gene>
    <name evidence="14" type="ORF">GSMUA_41910.1</name>
</gene>
<evidence type="ECO:0000256" key="10">
    <source>
        <dbReference type="SAM" id="MobiDB-lite"/>
    </source>
</evidence>
<accession>A0A804JV96</accession>
<keyword evidence="11" id="KW-0812">Transmembrane</keyword>
<dbReference type="InterPro" id="IPR008972">
    <property type="entry name" value="Cupredoxin"/>
</dbReference>
<dbReference type="EMBL" id="HG996473">
    <property type="protein sequence ID" value="CAG1856447.1"/>
    <property type="molecule type" value="Genomic_DNA"/>
</dbReference>
<dbReference type="GO" id="GO:0009055">
    <property type="term" value="F:electron transfer activity"/>
    <property type="evidence" value="ECO:0007669"/>
    <property type="project" value="InterPro"/>
</dbReference>
<dbReference type="OMA" id="GFCERSM"/>
<dbReference type="Gramene" id="Ma07_t12970.1">
    <property type="protein sequence ID" value="Ma07_p12970.1"/>
    <property type="gene ID" value="Ma07_g12970"/>
</dbReference>
<dbReference type="SUPFAM" id="SSF51445">
    <property type="entry name" value="(Trans)glycosidases"/>
    <property type="match status" value="1"/>
</dbReference>
<dbReference type="InterPro" id="IPR003245">
    <property type="entry name" value="Phytocyanin_dom"/>
</dbReference>
<dbReference type="EC" id="3.2.1.39" evidence="3"/>
<dbReference type="Pfam" id="PF00332">
    <property type="entry name" value="Glyco_hydro_17"/>
    <property type="match status" value="1"/>
</dbReference>
<evidence type="ECO:0000256" key="4">
    <source>
        <dbReference type="ARBA" id="ARBA00022723"/>
    </source>
</evidence>
<evidence type="ECO:0000313" key="16">
    <source>
        <dbReference type="Proteomes" id="UP000012960"/>
    </source>
</evidence>
<organism evidence="15 16">
    <name type="scientific">Musa acuminata subsp. malaccensis</name>
    <name type="common">Wild banana</name>
    <name type="synonym">Musa malaccensis</name>
    <dbReference type="NCBI Taxonomy" id="214687"/>
    <lineage>
        <taxon>Eukaryota</taxon>
        <taxon>Viridiplantae</taxon>
        <taxon>Streptophyta</taxon>
        <taxon>Embryophyta</taxon>
        <taxon>Tracheophyta</taxon>
        <taxon>Spermatophyta</taxon>
        <taxon>Magnoliopsida</taxon>
        <taxon>Liliopsida</taxon>
        <taxon>Zingiberales</taxon>
        <taxon>Musaceae</taxon>
        <taxon>Musa</taxon>
    </lineage>
</organism>
<dbReference type="CDD" id="cd13920">
    <property type="entry name" value="Stellacyanin"/>
    <property type="match status" value="1"/>
</dbReference>
<dbReference type="Pfam" id="PF02298">
    <property type="entry name" value="Cu_bind_like"/>
    <property type="match status" value="1"/>
</dbReference>
<dbReference type="InterPro" id="IPR044965">
    <property type="entry name" value="Glyco_hydro_17_plant"/>
</dbReference>
<dbReference type="AlphaFoldDB" id="A0A804JV96"/>
<dbReference type="FunFam" id="3.20.20.80:FF:000005">
    <property type="entry name" value="Glucan endo-1,3-beta-glucosidase 14"/>
    <property type="match status" value="1"/>
</dbReference>
<dbReference type="FunCoup" id="A0A804JV96">
    <property type="interactions" value="856"/>
</dbReference>
<evidence type="ECO:0000259" key="13">
    <source>
        <dbReference type="PROSITE" id="PS51485"/>
    </source>
</evidence>
<dbReference type="GO" id="GO:0005886">
    <property type="term" value="C:plasma membrane"/>
    <property type="evidence" value="ECO:0000318"/>
    <property type="project" value="GO_Central"/>
</dbReference>
<dbReference type="SUPFAM" id="SSF49503">
    <property type="entry name" value="Cupredoxins"/>
    <property type="match status" value="1"/>
</dbReference>
<dbReference type="Gene3D" id="2.60.40.420">
    <property type="entry name" value="Cupredoxins - blue copper proteins"/>
    <property type="match status" value="1"/>
</dbReference>
<dbReference type="Gene3D" id="3.20.20.80">
    <property type="entry name" value="Glycosidases"/>
    <property type="match status" value="1"/>
</dbReference>
<evidence type="ECO:0000256" key="12">
    <source>
        <dbReference type="SAM" id="SignalP"/>
    </source>
</evidence>
<evidence type="ECO:0000256" key="2">
    <source>
        <dbReference type="ARBA" id="ARBA00008773"/>
    </source>
</evidence>
<feature type="signal peptide" evidence="12">
    <location>
        <begin position="1"/>
        <end position="24"/>
    </location>
</feature>
<evidence type="ECO:0000256" key="5">
    <source>
        <dbReference type="ARBA" id="ARBA00022729"/>
    </source>
</evidence>
<dbReference type="InterPro" id="IPR017853">
    <property type="entry name" value="GH"/>
</dbReference>
<feature type="domain" description="Phytocyanin" evidence="13">
    <location>
        <begin position="416"/>
        <end position="519"/>
    </location>
</feature>
<evidence type="ECO:0000313" key="15">
    <source>
        <dbReference type="EnsemblPlants" id="Ma07_p12970.1"/>
    </source>
</evidence>
<proteinExistence type="inferred from homology"/>
<evidence type="ECO:0000256" key="7">
    <source>
        <dbReference type="ARBA" id="ARBA00023180"/>
    </source>
</evidence>
<feature type="transmembrane region" description="Helical" evidence="11">
    <location>
        <begin position="550"/>
        <end position="570"/>
    </location>
</feature>
<keyword evidence="7" id="KW-0325">Glycoprotein</keyword>
<evidence type="ECO:0000256" key="3">
    <source>
        <dbReference type="ARBA" id="ARBA00012780"/>
    </source>
</evidence>
<keyword evidence="4" id="KW-0479">Metal-binding</keyword>
<evidence type="ECO:0000256" key="11">
    <source>
        <dbReference type="SAM" id="Phobius"/>
    </source>
</evidence>
<dbReference type="GO" id="GO:0046872">
    <property type="term" value="F:metal ion binding"/>
    <property type="evidence" value="ECO:0007669"/>
    <property type="project" value="UniProtKB-KW"/>
</dbReference>
<keyword evidence="16" id="KW-1185">Reference proteome</keyword>
<protein>
    <recommendedName>
        <fullName evidence="3">glucan endo-1,3-beta-D-glucosidase</fullName>
        <ecNumber evidence="3">3.2.1.39</ecNumber>
    </recommendedName>
</protein>
<dbReference type="GO" id="GO:0005975">
    <property type="term" value="P:carbohydrate metabolic process"/>
    <property type="evidence" value="ECO:0007669"/>
    <property type="project" value="InterPro"/>
</dbReference>
<name>A0A804JV96_MUSAM</name>
<evidence type="ECO:0000256" key="8">
    <source>
        <dbReference type="ARBA" id="ARBA00023295"/>
    </source>
</evidence>
<feature type="region of interest" description="Disordered" evidence="10">
    <location>
        <begin position="516"/>
        <end position="545"/>
    </location>
</feature>
<dbReference type="InterPro" id="IPR000490">
    <property type="entry name" value="Glyco_hydro_17"/>
</dbReference>
<dbReference type="Proteomes" id="UP000012960">
    <property type="component" value="Unplaced"/>
</dbReference>
<dbReference type="InParanoid" id="A0A804JV96"/>
<dbReference type="PANTHER" id="PTHR32227">
    <property type="entry name" value="GLUCAN ENDO-1,3-BETA-GLUCOSIDASE BG1-RELATED-RELATED"/>
    <property type="match status" value="1"/>
</dbReference>
<feature type="transmembrane region" description="Helical" evidence="11">
    <location>
        <begin position="364"/>
        <end position="383"/>
    </location>
</feature>
<keyword evidence="6" id="KW-0378">Hydrolase</keyword>
<keyword evidence="11" id="KW-1133">Transmembrane helix</keyword>